<dbReference type="RefSeq" id="WP_139464373.1">
    <property type="nucleotide sequence ID" value="NZ_VDHJ01000001.1"/>
</dbReference>
<dbReference type="InterPro" id="IPR021632">
    <property type="entry name" value="DUF3239"/>
</dbReference>
<gene>
    <name evidence="2" type="ORF">FHE74_00005</name>
</gene>
<keyword evidence="1" id="KW-0812">Transmembrane</keyword>
<dbReference type="InterPro" id="IPR023124">
    <property type="entry name" value="DUF3239_dom_sf"/>
</dbReference>
<keyword evidence="3" id="KW-1185">Reference proteome</keyword>
<dbReference type="Pfam" id="PF11580">
    <property type="entry name" value="DUF3239"/>
    <property type="match status" value="1"/>
</dbReference>
<reference evidence="2 3" key="1">
    <citation type="submission" date="2019-06" db="EMBL/GenBank/DDBJ databases">
        <authorList>
            <person name="Li J."/>
        </authorList>
    </citation>
    <scope>NUCLEOTIDE SEQUENCE [LARGE SCALE GENOMIC DNA]</scope>
    <source>
        <strain evidence="2 3">LMG 28165</strain>
    </source>
</reference>
<comment type="caution">
    <text evidence="2">The sequence shown here is derived from an EMBL/GenBank/DDBJ whole genome shotgun (WGS) entry which is preliminary data.</text>
</comment>
<name>A0A5C4U6J5_9CORY</name>
<keyword evidence="1" id="KW-0472">Membrane</keyword>
<dbReference type="AlphaFoldDB" id="A0A5C4U6J5"/>
<dbReference type="OrthoDB" id="4548219at2"/>
<proteinExistence type="predicted"/>
<dbReference type="Gene3D" id="2.40.410.10">
    <property type="entry name" value="putative membrane protein from Corynebacterium diphtheriae superfamily"/>
    <property type="match status" value="1"/>
</dbReference>
<evidence type="ECO:0000313" key="2">
    <source>
        <dbReference type="EMBL" id="TNM00374.1"/>
    </source>
</evidence>
<keyword evidence="1" id="KW-1133">Transmembrane helix</keyword>
<dbReference type="Proteomes" id="UP000312032">
    <property type="component" value="Unassembled WGS sequence"/>
</dbReference>
<feature type="transmembrane region" description="Helical" evidence="1">
    <location>
        <begin position="53"/>
        <end position="77"/>
    </location>
</feature>
<protein>
    <submittedName>
        <fullName evidence="2">DUF3239 domain-containing protein</fullName>
    </submittedName>
</protein>
<dbReference type="EMBL" id="VDHJ01000001">
    <property type="protein sequence ID" value="TNM00374.1"/>
    <property type="molecule type" value="Genomic_DNA"/>
</dbReference>
<evidence type="ECO:0000256" key="1">
    <source>
        <dbReference type="SAM" id="Phobius"/>
    </source>
</evidence>
<organism evidence="2 3">
    <name type="scientific">Corynebacterium tapiri</name>
    <dbReference type="NCBI Taxonomy" id="1448266"/>
    <lineage>
        <taxon>Bacteria</taxon>
        <taxon>Bacillati</taxon>
        <taxon>Actinomycetota</taxon>
        <taxon>Actinomycetes</taxon>
        <taxon>Mycobacteriales</taxon>
        <taxon>Corynebacteriaceae</taxon>
        <taxon>Corynebacterium</taxon>
    </lineage>
</organism>
<feature type="transmembrane region" description="Helical" evidence="1">
    <location>
        <begin position="28"/>
        <end position="47"/>
    </location>
</feature>
<evidence type="ECO:0000313" key="3">
    <source>
        <dbReference type="Proteomes" id="UP000312032"/>
    </source>
</evidence>
<accession>A0A5C4U6J5</accession>
<sequence length="214" mass="24016">MKVFKFQVDEPFARKHNEMIRDTRRVRAGGIGLGIMIMLIALAVYLWPANQAIWALMVLLVAIALGITFIVIGFTVAKKFGNAQPLYDRYPLAPAIIAEINERDFVLMALVNTNVDPDLEPAWALALRTVTAIPGIKPTLGTKVPVAAVLGRRTSHDSGRWQEISPMPIAWGTPDKTVIDMARDAIPREQWGKLERHRKRLEDVKKTPYNLLEL</sequence>